<evidence type="ECO:0000313" key="1">
    <source>
        <dbReference type="EMBL" id="PIR46612.1"/>
    </source>
</evidence>
<accession>A0A2H0RJ74</accession>
<sequence>MGLETNRVGISREQNTSLSGRLRAVESDTSMIPENEEREQFASDLKQYRVERARALGMEDGPRKKVQNGIAEQSWAKLSQVAEGNSKLQKLLDEEIGQREIPKGVRSAEDAYLEDRAAA</sequence>
<proteinExistence type="predicted"/>
<dbReference type="EMBL" id="PCYL01000035">
    <property type="protein sequence ID" value="PIR46612.1"/>
    <property type="molecule type" value="Genomic_DNA"/>
</dbReference>
<comment type="caution">
    <text evidence="1">The sequence shown here is derived from an EMBL/GenBank/DDBJ whole genome shotgun (WGS) entry which is preliminary data.</text>
</comment>
<organism evidence="1 2">
    <name type="scientific">Candidatus Vogelbacteria bacterium CG10_big_fil_rev_8_21_14_0_10_45_14</name>
    <dbReference type="NCBI Taxonomy" id="1975042"/>
    <lineage>
        <taxon>Bacteria</taxon>
        <taxon>Candidatus Vogeliibacteriota</taxon>
    </lineage>
</organism>
<protein>
    <submittedName>
        <fullName evidence="1">Uncharacterized protein</fullName>
    </submittedName>
</protein>
<evidence type="ECO:0000313" key="2">
    <source>
        <dbReference type="Proteomes" id="UP000230833"/>
    </source>
</evidence>
<gene>
    <name evidence="1" type="ORF">COV07_03440</name>
</gene>
<dbReference type="AlphaFoldDB" id="A0A2H0RJ74"/>
<reference evidence="1 2" key="1">
    <citation type="submission" date="2017-09" db="EMBL/GenBank/DDBJ databases">
        <title>Depth-based differentiation of microbial function through sediment-hosted aquifers and enrichment of novel symbionts in the deep terrestrial subsurface.</title>
        <authorList>
            <person name="Probst A.J."/>
            <person name="Ladd B."/>
            <person name="Jarett J.K."/>
            <person name="Geller-Mcgrath D.E."/>
            <person name="Sieber C.M."/>
            <person name="Emerson J.B."/>
            <person name="Anantharaman K."/>
            <person name="Thomas B.C."/>
            <person name="Malmstrom R."/>
            <person name="Stieglmeier M."/>
            <person name="Klingl A."/>
            <person name="Woyke T."/>
            <person name="Ryan C.M."/>
            <person name="Banfield J.F."/>
        </authorList>
    </citation>
    <scope>NUCLEOTIDE SEQUENCE [LARGE SCALE GENOMIC DNA]</scope>
    <source>
        <strain evidence="1">CG10_big_fil_rev_8_21_14_0_10_45_14</strain>
    </source>
</reference>
<name>A0A2H0RJ74_9BACT</name>
<dbReference type="Proteomes" id="UP000230833">
    <property type="component" value="Unassembled WGS sequence"/>
</dbReference>